<proteinExistence type="inferred from homology"/>
<dbReference type="GO" id="GO:0045454">
    <property type="term" value="P:cell redox homeostasis"/>
    <property type="evidence" value="ECO:0007669"/>
    <property type="project" value="TreeGrafter"/>
</dbReference>
<dbReference type="Pfam" id="PF00085">
    <property type="entry name" value="Thioredoxin"/>
    <property type="match status" value="1"/>
</dbReference>
<dbReference type="PANTHER" id="PTHR45663:SF11">
    <property type="entry name" value="GEO12009P1"/>
    <property type="match status" value="1"/>
</dbReference>
<evidence type="ECO:0000256" key="7">
    <source>
        <dbReference type="NCBIfam" id="TIGR01068"/>
    </source>
</evidence>
<feature type="active site" description="Nucleophile" evidence="9">
    <location>
        <position position="34"/>
    </location>
</feature>
<sequence>MAIVKVTESNFEQEVLQAEGKVLVDFWAVWCGPCQMLSPIVDEVAAEAGNVKVGKVNVDEEPALAAKFGVMSIPTLLVFEKGKVVKQSIGYIEKDEVMALIQ</sequence>
<dbReference type="Proteomes" id="UP000095390">
    <property type="component" value="Unassembled WGS sequence"/>
</dbReference>
<keyword evidence="5 10" id="KW-1015">Disulfide bond</keyword>
<dbReference type="GO" id="GO:0015035">
    <property type="term" value="F:protein-disulfide reductase activity"/>
    <property type="evidence" value="ECO:0007669"/>
    <property type="project" value="UniProtKB-UniRule"/>
</dbReference>
<dbReference type="PIRSF" id="PIRSF000077">
    <property type="entry name" value="Thioredoxin"/>
    <property type="match status" value="1"/>
</dbReference>
<evidence type="ECO:0000256" key="8">
    <source>
        <dbReference type="PIRNR" id="PIRNR000077"/>
    </source>
</evidence>
<evidence type="ECO:0000313" key="13">
    <source>
        <dbReference type="Proteomes" id="UP000095390"/>
    </source>
</evidence>
<dbReference type="EMBL" id="CYYC01000006">
    <property type="protein sequence ID" value="CUM85932.1"/>
    <property type="molecule type" value="Genomic_DNA"/>
</dbReference>
<evidence type="ECO:0000256" key="3">
    <source>
        <dbReference type="ARBA" id="ARBA00022448"/>
    </source>
</evidence>
<gene>
    <name evidence="12" type="ORF">ERS852578_00702</name>
</gene>
<dbReference type="SUPFAM" id="SSF52833">
    <property type="entry name" value="Thioredoxin-like"/>
    <property type="match status" value="1"/>
</dbReference>
<dbReference type="PROSITE" id="PS00194">
    <property type="entry name" value="THIOREDOXIN_1"/>
    <property type="match status" value="1"/>
</dbReference>
<dbReference type="PRINTS" id="PR00421">
    <property type="entry name" value="THIOREDOXIN"/>
</dbReference>
<feature type="domain" description="Thioredoxin" evidence="11">
    <location>
        <begin position="1"/>
        <end position="102"/>
    </location>
</feature>
<evidence type="ECO:0000256" key="9">
    <source>
        <dbReference type="PIRSR" id="PIRSR000077-1"/>
    </source>
</evidence>
<evidence type="ECO:0000313" key="12">
    <source>
        <dbReference type="EMBL" id="CUM85932.1"/>
    </source>
</evidence>
<dbReference type="CDD" id="cd02947">
    <property type="entry name" value="TRX_family"/>
    <property type="match status" value="1"/>
</dbReference>
<dbReference type="RefSeq" id="WP_055182446.1">
    <property type="nucleotide sequence ID" value="NZ_CAKXER010000078.1"/>
</dbReference>
<dbReference type="PROSITE" id="PS51352">
    <property type="entry name" value="THIOREDOXIN_2"/>
    <property type="match status" value="1"/>
</dbReference>
<keyword evidence="3" id="KW-0813">Transport</keyword>
<dbReference type="InterPro" id="IPR005746">
    <property type="entry name" value="Thioredoxin"/>
</dbReference>
<evidence type="ECO:0000256" key="1">
    <source>
        <dbReference type="ARBA" id="ARBA00008987"/>
    </source>
</evidence>
<dbReference type="PANTHER" id="PTHR45663">
    <property type="entry name" value="GEO12009P1"/>
    <property type="match status" value="1"/>
</dbReference>
<feature type="site" description="Contributes to redox potential value" evidence="9">
    <location>
        <position position="33"/>
    </location>
</feature>
<dbReference type="NCBIfam" id="TIGR01068">
    <property type="entry name" value="thioredoxin"/>
    <property type="match status" value="1"/>
</dbReference>
<dbReference type="GO" id="GO:0005829">
    <property type="term" value="C:cytosol"/>
    <property type="evidence" value="ECO:0007669"/>
    <property type="project" value="TreeGrafter"/>
</dbReference>
<feature type="active site" description="Nucleophile" evidence="9">
    <location>
        <position position="31"/>
    </location>
</feature>
<protein>
    <recommendedName>
        <fullName evidence="2 7">Thioredoxin</fullName>
    </recommendedName>
</protein>
<dbReference type="FunFam" id="3.40.30.10:FF:000001">
    <property type="entry name" value="Thioredoxin"/>
    <property type="match status" value="1"/>
</dbReference>
<evidence type="ECO:0000259" key="11">
    <source>
        <dbReference type="PROSITE" id="PS51352"/>
    </source>
</evidence>
<organism evidence="12 13">
    <name type="scientific">Anaerobutyricum hallii</name>
    <dbReference type="NCBI Taxonomy" id="39488"/>
    <lineage>
        <taxon>Bacteria</taxon>
        <taxon>Bacillati</taxon>
        <taxon>Bacillota</taxon>
        <taxon>Clostridia</taxon>
        <taxon>Lachnospirales</taxon>
        <taxon>Lachnospiraceae</taxon>
        <taxon>Anaerobutyricum</taxon>
    </lineage>
</organism>
<evidence type="ECO:0000256" key="6">
    <source>
        <dbReference type="ARBA" id="ARBA00023284"/>
    </source>
</evidence>
<dbReference type="AlphaFoldDB" id="A0A173S6I3"/>
<evidence type="ECO:0000256" key="2">
    <source>
        <dbReference type="ARBA" id="ARBA00020570"/>
    </source>
</evidence>
<evidence type="ECO:0000256" key="5">
    <source>
        <dbReference type="ARBA" id="ARBA00023157"/>
    </source>
</evidence>
<dbReference type="InterPro" id="IPR036249">
    <property type="entry name" value="Thioredoxin-like_sf"/>
</dbReference>
<keyword evidence="4" id="KW-0249">Electron transport</keyword>
<dbReference type="InterPro" id="IPR017937">
    <property type="entry name" value="Thioredoxin_CS"/>
</dbReference>
<evidence type="ECO:0000256" key="10">
    <source>
        <dbReference type="PIRSR" id="PIRSR000077-4"/>
    </source>
</evidence>
<dbReference type="OrthoDB" id="9790390at2"/>
<name>A0A173S6I3_9FIRM</name>
<comment type="similarity">
    <text evidence="1 8">Belongs to the thioredoxin family.</text>
</comment>
<feature type="site" description="Deprotonates C-terminal active site Cys" evidence="9">
    <location>
        <position position="25"/>
    </location>
</feature>
<dbReference type="Gene3D" id="3.40.30.10">
    <property type="entry name" value="Glutaredoxin"/>
    <property type="match status" value="1"/>
</dbReference>
<feature type="site" description="Contributes to redox potential value" evidence="9">
    <location>
        <position position="32"/>
    </location>
</feature>
<feature type="disulfide bond" description="Redox-active" evidence="10">
    <location>
        <begin position="31"/>
        <end position="34"/>
    </location>
</feature>
<reference evidence="12 13" key="1">
    <citation type="submission" date="2015-09" db="EMBL/GenBank/DDBJ databases">
        <authorList>
            <consortium name="Pathogen Informatics"/>
        </authorList>
    </citation>
    <scope>NUCLEOTIDE SEQUENCE [LARGE SCALE GENOMIC DNA]</scope>
    <source>
        <strain evidence="12 13">2789STDY5834966</strain>
    </source>
</reference>
<evidence type="ECO:0000256" key="4">
    <source>
        <dbReference type="ARBA" id="ARBA00022982"/>
    </source>
</evidence>
<accession>A0A173S6I3</accession>
<keyword evidence="6 10" id="KW-0676">Redox-active center</keyword>
<dbReference type="InterPro" id="IPR013766">
    <property type="entry name" value="Thioredoxin_domain"/>
</dbReference>